<keyword evidence="1" id="KW-0805">Transcription regulation</keyword>
<gene>
    <name evidence="5" type="ORF">CLV78_102676</name>
</gene>
<dbReference type="GO" id="GO:0005829">
    <property type="term" value="C:cytosol"/>
    <property type="evidence" value="ECO:0007669"/>
    <property type="project" value="TreeGrafter"/>
</dbReference>
<name>A0A2T0RWC9_9RHOB</name>
<dbReference type="SMART" id="SM00344">
    <property type="entry name" value="HTH_ASNC"/>
    <property type="match status" value="1"/>
</dbReference>
<keyword evidence="2" id="KW-0238">DNA-binding</keyword>
<dbReference type="PROSITE" id="PS50956">
    <property type="entry name" value="HTH_ASNC_2"/>
    <property type="match status" value="1"/>
</dbReference>
<comment type="caution">
    <text evidence="5">The sequence shown here is derived from an EMBL/GenBank/DDBJ whole genome shotgun (WGS) entry which is preliminary data.</text>
</comment>
<dbReference type="Proteomes" id="UP000239480">
    <property type="component" value="Unassembled WGS sequence"/>
</dbReference>
<dbReference type="InterPro" id="IPR011008">
    <property type="entry name" value="Dimeric_a/b-barrel"/>
</dbReference>
<dbReference type="PRINTS" id="PR00033">
    <property type="entry name" value="HTHASNC"/>
</dbReference>
<dbReference type="Gene3D" id="3.30.70.920">
    <property type="match status" value="1"/>
</dbReference>
<dbReference type="Pfam" id="PF13404">
    <property type="entry name" value="HTH_AsnC-type"/>
    <property type="match status" value="1"/>
</dbReference>
<dbReference type="EMBL" id="PVTD01000002">
    <property type="protein sequence ID" value="PRY25496.1"/>
    <property type="molecule type" value="Genomic_DNA"/>
</dbReference>
<feature type="domain" description="HTH asnC-type" evidence="4">
    <location>
        <begin position="1"/>
        <end position="62"/>
    </location>
</feature>
<evidence type="ECO:0000313" key="6">
    <source>
        <dbReference type="Proteomes" id="UP000239480"/>
    </source>
</evidence>
<dbReference type="InterPro" id="IPR036388">
    <property type="entry name" value="WH-like_DNA-bd_sf"/>
</dbReference>
<evidence type="ECO:0000256" key="2">
    <source>
        <dbReference type="ARBA" id="ARBA00023125"/>
    </source>
</evidence>
<evidence type="ECO:0000256" key="3">
    <source>
        <dbReference type="ARBA" id="ARBA00023163"/>
    </source>
</evidence>
<dbReference type="InterPro" id="IPR000485">
    <property type="entry name" value="AsnC-type_HTH_dom"/>
</dbReference>
<dbReference type="AlphaFoldDB" id="A0A2T0RWC9"/>
<dbReference type="GO" id="GO:0043565">
    <property type="term" value="F:sequence-specific DNA binding"/>
    <property type="evidence" value="ECO:0007669"/>
    <property type="project" value="InterPro"/>
</dbReference>
<keyword evidence="6" id="KW-1185">Reference proteome</keyword>
<dbReference type="SUPFAM" id="SSF46785">
    <property type="entry name" value="Winged helix' DNA-binding domain"/>
    <property type="match status" value="1"/>
</dbReference>
<reference evidence="5 6" key="1">
    <citation type="submission" date="2018-03" db="EMBL/GenBank/DDBJ databases">
        <title>Genomic Encyclopedia of Archaeal and Bacterial Type Strains, Phase II (KMG-II): from individual species to whole genera.</title>
        <authorList>
            <person name="Goeker M."/>
        </authorList>
    </citation>
    <scope>NUCLEOTIDE SEQUENCE [LARGE SCALE GENOMIC DNA]</scope>
    <source>
        <strain evidence="5 6">DSM 29328</strain>
    </source>
</reference>
<dbReference type="OrthoDB" id="9809462at2"/>
<dbReference type="PANTHER" id="PTHR30154">
    <property type="entry name" value="LEUCINE-RESPONSIVE REGULATORY PROTEIN"/>
    <property type="match status" value="1"/>
</dbReference>
<organism evidence="5 6">
    <name type="scientific">Aliiruegeria haliotis</name>
    <dbReference type="NCBI Taxonomy" id="1280846"/>
    <lineage>
        <taxon>Bacteria</taxon>
        <taxon>Pseudomonadati</taxon>
        <taxon>Pseudomonadota</taxon>
        <taxon>Alphaproteobacteria</taxon>
        <taxon>Rhodobacterales</taxon>
        <taxon>Roseobacteraceae</taxon>
        <taxon>Aliiruegeria</taxon>
    </lineage>
</organism>
<dbReference type="InterPro" id="IPR036390">
    <property type="entry name" value="WH_DNA-bd_sf"/>
</dbReference>
<dbReference type="GO" id="GO:0043200">
    <property type="term" value="P:response to amino acid"/>
    <property type="evidence" value="ECO:0007669"/>
    <property type="project" value="TreeGrafter"/>
</dbReference>
<dbReference type="InterPro" id="IPR019888">
    <property type="entry name" value="Tscrpt_reg_AsnC-like"/>
</dbReference>
<dbReference type="Pfam" id="PF01037">
    <property type="entry name" value="AsnC_trans_reg"/>
    <property type="match status" value="1"/>
</dbReference>
<keyword evidence="3" id="KW-0804">Transcription</keyword>
<evidence type="ECO:0000259" key="4">
    <source>
        <dbReference type="PROSITE" id="PS50956"/>
    </source>
</evidence>
<dbReference type="PANTHER" id="PTHR30154:SF53">
    <property type="entry name" value="HTH-TYPE TRANSCRIPTIONAL REGULATOR LRPC"/>
    <property type="match status" value="1"/>
</dbReference>
<dbReference type="SUPFAM" id="SSF54909">
    <property type="entry name" value="Dimeric alpha+beta barrel"/>
    <property type="match status" value="1"/>
</dbReference>
<sequence>MDELDQNLISALAADSSTPTAQLARKLGIARSTLQARIERLERTGVIAGYTIRLGEAVERRRIRATVLIHVEPRSTASVLQRLRPMRAVEACYTTTGRMDMVLLIVGETTQELDETLDAIGAIPGVRDTESLIHLSTKFDRRT</sequence>
<dbReference type="InterPro" id="IPR019887">
    <property type="entry name" value="Tscrpt_reg_AsnC/Lrp_C"/>
</dbReference>
<evidence type="ECO:0000313" key="5">
    <source>
        <dbReference type="EMBL" id="PRY25496.1"/>
    </source>
</evidence>
<evidence type="ECO:0000256" key="1">
    <source>
        <dbReference type="ARBA" id="ARBA00023015"/>
    </source>
</evidence>
<dbReference type="Gene3D" id="1.10.10.10">
    <property type="entry name" value="Winged helix-like DNA-binding domain superfamily/Winged helix DNA-binding domain"/>
    <property type="match status" value="1"/>
</dbReference>
<proteinExistence type="predicted"/>
<accession>A0A2T0RWC9</accession>
<dbReference type="RefSeq" id="WP_106204384.1">
    <property type="nucleotide sequence ID" value="NZ_PVTD01000002.1"/>
</dbReference>
<protein>
    <submittedName>
        <fullName evidence="5">AsnC family transcriptional regulator</fullName>
    </submittedName>
</protein>